<sequence length="92" mass="9794">MTAPFTPNTECTLCGDEATFFGQDDWNMCRACHARFTAQQTGIVQPAAPPEKPTPPPPHLYCDDHPLLPFAAAAGAVALLITVIISLMKVAA</sequence>
<keyword evidence="1" id="KW-1133">Transmembrane helix</keyword>
<comment type="caution">
    <text evidence="2">The sequence shown here is derived from an EMBL/GenBank/DDBJ whole genome shotgun (WGS) entry which is preliminary data.</text>
</comment>
<proteinExistence type="predicted"/>
<dbReference type="Proteomes" id="UP001218579">
    <property type="component" value="Unassembled WGS sequence"/>
</dbReference>
<gene>
    <name evidence="2" type="ORF">PQU98_04660</name>
</gene>
<keyword evidence="1" id="KW-0472">Membrane</keyword>
<keyword evidence="1" id="KW-0812">Transmembrane</keyword>
<protein>
    <recommendedName>
        <fullName evidence="4">GATA-type domain-containing protein</fullName>
    </recommendedName>
</protein>
<feature type="transmembrane region" description="Helical" evidence="1">
    <location>
        <begin position="67"/>
        <end position="88"/>
    </location>
</feature>
<evidence type="ECO:0000256" key="1">
    <source>
        <dbReference type="SAM" id="Phobius"/>
    </source>
</evidence>
<reference evidence="2 3" key="1">
    <citation type="submission" date="2023-01" db="EMBL/GenBank/DDBJ databases">
        <title>Novel species of the genus Asticcacaulis isolated from rivers.</title>
        <authorList>
            <person name="Lu H."/>
        </authorList>
    </citation>
    <scope>NUCLEOTIDE SEQUENCE [LARGE SCALE GENOMIC DNA]</scope>
    <source>
        <strain evidence="2 3">LKC15W</strain>
    </source>
</reference>
<keyword evidence="3" id="KW-1185">Reference proteome</keyword>
<dbReference type="EMBL" id="JAQQKV010000001">
    <property type="protein sequence ID" value="MDC7675409.1"/>
    <property type="molecule type" value="Genomic_DNA"/>
</dbReference>
<name>A0ABT5HGN9_9CAUL</name>
<organism evidence="2 3">
    <name type="scientific">Asticcacaulis machinosus</name>
    <dbReference type="NCBI Taxonomy" id="2984211"/>
    <lineage>
        <taxon>Bacteria</taxon>
        <taxon>Pseudomonadati</taxon>
        <taxon>Pseudomonadota</taxon>
        <taxon>Alphaproteobacteria</taxon>
        <taxon>Caulobacterales</taxon>
        <taxon>Caulobacteraceae</taxon>
        <taxon>Asticcacaulis</taxon>
    </lineage>
</organism>
<dbReference type="RefSeq" id="WP_272743715.1">
    <property type="nucleotide sequence ID" value="NZ_JAQQKV010000001.1"/>
</dbReference>
<evidence type="ECO:0008006" key="4">
    <source>
        <dbReference type="Google" id="ProtNLM"/>
    </source>
</evidence>
<evidence type="ECO:0000313" key="2">
    <source>
        <dbReference type="EMBL" id="MDC7675409.1"/>
    </source>
</evidence>
<accession>A0ABT5HGN9</accession>
<evidence type="ECO:0000313" key="3">
    <source>
        <dbReference type="Proteomes" id="UP001218579"/>
    </source>
</evidence>